<evidence type="ECO:0000313" key="15">
    <source>
        <dbReference type="Proteomes" id="UP000265140"/>
    </source>
</evidence>
<dbReference type="InterPro" id="IPR001610">
    <property type="entry name" value="PAC"/>
</dbReference>
<dbReference type="InterPro" id="IPR013767">
    <property type="entry name" value="PAS_fold"/>
</dbReference>
<evidence type="ECO:0000256" key="11">
    <source>
        <dbReference type="SAM" id="MobiDB-lite"/>
    </source>
</evidence>
<dbReference type="SMART" id="SM00091">
    <property type="entry name" value="PAS"/>
    <property type="match status" value="2"/>
</dbReference>
<dbReference type="Gene3D" id="3.30.450.20">
    <property type="entry name" value="PAS domain"/>
    <property type="match status" value="2"/>
</dbReference>
<comment type="subcellular location">
    <subcellularLocation>
        <location evidence="1">Nucleus</location>
    </subcellularLocation>
</comment>
<dbReference type="CDD" id="cd00130">
    <property type="entry name" value="PAS"/>
    <property type="match status" value="2"/>
</dbReference>
<protein>
    <recommendedName>
        <fullName evidence="2">Hypoxia-inducible factor 1-alpha</fullName>
    </recommendedName>
</protein>
<dbReference type="SUPFAM" id="SSF55785">
    <property type="entry name" value="PYP-like sensor domain (PAS domain)"/>
    <property type="match status" value="2"/>
</dbReference>
<dbReference type="SMART" id="SM00086">
    <property type="entry name" value="PAC"/>
    <property type="match status" value="1"/>
</dbReference>
<dbReference type="InParanoid" id="A0A3P8Z9G0"/>
<keyword evidence="15" id="KW-1185">Reference proteome</keyword>
<dbReference type="Pfam" id="PF14598">
    <property type="entry name" value="PAS_11"/>
    <property type="match status" value="1"/>
</dbReference>
<dbReference type="GO" id="GO:0005634">
    <property type="term" value="C:nucleus"/>
    <property type="evidence" value="ECO:0007669"/>
    <property type="project" value="UniProtKB-SubCell"/>
</dbReference>
<dbReference type="GO" id="GO:0000977">
    <property type="term" value="F:RNA polymerase II transcription regulatory region sequence-specific DNA binding"/>
    <property type="evidence" value="ECO:0007669"/>
    <property type="project" value="TreeGrafter"/>
</dbReference>
<sequence length="775" mass="87715">MTVHSSRTWTGGKQILHRCLCQDLLNCYLFGLLMTTFQEVLLHMIIPGTTDMVLFDPEPSMVRRGSSLQRYCDRKLHRTERNRINGQKRSRVSSERLRAQSRVAAKSRRERESRLFGELAAWLPLPPGLTVHMDKASIVRFTLGYLRLRAALDQRDYSAPETRVSSDTAQFSVHDCQPMDEQFSEEMVLDSALGGFMVLVSENGQIIYATGDIHTHTGLNQMDVIGRSLFDFTHLCDQKEVRDIFSKNLAPNGIQKYDFLLRMKSSLTSQGRAVNQRHTNWKAIHCTGVKKKCPLPETACLVLLCRPLPISQNMARDASLNHRTFLTRHSPDMRFTHCQSGVKELTGYTESELQGQSVYQYYHASDCQNIYKTHQNLLSKGQASLSRYRLLLKAGGYVWAETDASVVYNQIGEAQSIVCLNYILSEAELPEMTFSLQQTEALLRPFYSELEVGPTVQNEPTADDHVHLINTTESPPEHQDKIQTYLELKQQNQMNTNSLSELCELDLDSLAPYIPMDGEDFLLTPVINGILDMSEGKPPNNVHVIPPGLEDHSSKVQTVAPDFPPQLQMNNVQMKARCDSERTHTVKESEFGDCTQSVYRRGCSGFNEGNDHDRWEDLVLTECGSDKYYASCRHPRGFVAAARLPQRPVKCFPLHRPDGSTYLCRPPPRQVLWKCTQQTTKSTKFNDTDQRSTCHNPFSLPVLSQVDCEGILGPTSCLLQGSEITSVLDQAALRFSHLKMVAINQLTTKHAHMYTPRPVTKINCGTSTLYAEWIT</sequence>
<feature type="domain" description="BHLH" evidence="13">
    <location>
        <begin position="96"/>
        <end position="149"/>
    </location>
</feature>
<reference evidence="14" key="2">
    <citation type="submission" date="2020-02" db="EMBL/GenBank/DDBJ databases">
        <title>Esox lucius (northern pike) genome, fEsoLuc1, primary haplotype.</title>
        <authorList>
            <person name="Myers G."/>
            <person name="Karagic N."/>
            <person name="Meyer A."/>
            <person name="Pippel M."/>
            <person name="Reichard M."/>
            <person name="Winkler S."/>
            <person name="Tracey A."/>
            <person name="Sims Y."/>
            <person name="Howe K."/>
            <person name="Rhie A."/>
            <person name="Formenti G."/>
            <person name="Durbin R."/>
            <person name="Fedrigo O."/>
            <person name="Jarvis E.D."/>
        </authorList>
    </citation>
    <scope>NUCLEOTIDE SEQUENCE [LARGE SCALE GENOMIC DNA]</scope>
</reference>
<evidence type="ECO:0000256" key="10">
    <source>
        <dbReference type="ARBA" id="ARBA00023278"/>
    </source>
</evidence>
<dbReference type="Pfam" id="PF00989">
    <property type="entry name" value="PAS"/>
    <property type="match status" value="1"/>
</dbReference>
<evidence type="ECO:0000256" key="6">
    <source>
        <dbReference type="ARBA" id="ARBA00023125"/>
    </source>
</evidence>
<dbReference type="OrthoDB" id="6021714at2759"/>
<dbReference type="Ensembl" id="ENSELUT00000036711.3">
    <property type="protein sequence ID" value="ENSELUP00000025098.2"/>
    <property type="gene ID" value="ENSELUG00000023783.3"/>
</dbReference>
<dbReference type="GO" id="GO:0071456">
    <property type="term" value="P:cellular response to hypoxia"/>
    <property type="evidence" value="ECO:0007669"/>
    <property type="project" value="TreeGrafter"/>
</dbReference>
<keyword evidence="5" id="KW-0805">Transcription regulation</keyword>
<keyword evidence="3" id="KW-0677">Repeat</keyword>
<evidence type="ECO:0000256" key="2">
    <source>
        <dbReference type="ARBA" id="ARBA00014446"/>
    </source>
</evidence>
<dbReference type="InterPro" id="IPR011598">
    <property type="entry name" value="bHLH_dom"/>
</dbReference>
<feature type="region of interest" description="Disordered" evidence="11">
    <location>
        <begin position="82"/>
        <end position="101"/>
    </location>
</feature>
<dbReference type="PANTHER" id="PTHR23043:SF7">
    <property type="entry name" value="HYPOXIA-INDUCIBLE FACTOR 1-ALPHA"/>
    <property type="match status" value="1"/>
</dbReference>
<evidence type="ECO:0000256" key="4">
    <source>
        <dbReference type="ARBA" id="ARBA00022843"/>
    </source>
</evidence>
<dbReference type="Bgee" id="ENSELUG00000023783">
    <property type="expression patterns" value="Expressed in heart and 13 other cell types or tissues"/>
</dbReference>
<dbReference type="GeneID" id="105024933"/>
<accession>A0A3P8Z9G0</accession>
<dbReference type="GO" id="GO:0000981">
    <property type="term" value="F:DNA-binding transcription factor activity, RNA polymerase II-specific"/>
    <property type="evidence" value="ECO:0007669"/>
    <property type="project" value="TreeGrafter"/>
</dbReference>
<dbReference type="PROSITE" id="PS50112">
    <property type="entry name" value="PAS"/>
    <property type="match status" value="2"/>
</dbReference>
<evidence type="ECO:0000256" key="9">
    <source>
        <dbReference type="ARBA" id="ARBA00023242"/>
    </source>
</evidence>
<reference evidence="15" key="1">
    <citation type="journal article" date="2014" name="PLoS ONE">
        <title>The genome and linkage map of the northern pike (Esox lucius): conserved synteny revealed between the salmonid sister group and the Neoteleostei.</title>
        <authorList>
            <person name="Rondeau E.B."/>
            <person name="Minkley D.R."/>
            <person name="Leong J.S."/>
            <person name="Messmer A.M."/>
            <person name="Jantzen J.R."/>
            <person name="von Schalburg K.R."/>
            <person name="Lemon C."/>
            <person name="Bird N.H."/>
            <person name="Koop B.F."/>
        </authorList>
    </citation>
    <scope>NUCLEOTIDE SEQUENCE</scope>
</reference>
<dbReference type="GO" id="GO:0046983">
    <property type="term" value="F:protein dimerization activity"/>
    <property type="evidence" value="ECO:0007669"/>
    <property type="project" value="InterPro"/>
</dbReference>
<keyword evidence="6" id="KW-0238">DNA-binding</keyword>
<name>A0A3P8Z9G0_ESOLU</name>
<dbReference type="STRING" id="8010.ENSELUP00000025098"/>
<dbReference type="KEGG" id="els:105024933"/>
<dbReference type="InterPro" id="IPR035965">
    <property type="entry name" value="PAS-like_dom_sf"/>
</dbReference>
<dbReference type="CTD" id="497283"/>
<feature type="domain" description="PAS" evidence="12">
    <location>
        <begin position="332"/>
        <end position="381"/>
    </location>
</feature>
<dbReference type="PANTHER" id="PTHR23043">
    <property type="entry name" value="HYPOXIA-INDUCIBLE FACTOR 1 ALPHA"/>
    <property type="match status" value="1"/>
</dbReference>
<dbReference type="RefSeq" id="XP_010893540.1">
    <property type="nucleotide sequence ID" value="XM_010895238.3"/>
</dbReference>
<dbReference type="InterPro" id="IPR000014">
    <property type="entry name" value="PAS"/>
</dbReference>
<reference evidence="14" key="3">
    <citation type="submission" date="2025-08" db="UniProtKB">
        <authorList>
            <consortium name="Ensembl"/>
        </authorList>
    </citation>
    <scope>IDENTIFICATION</scope>
</reference>
<evidence type="ECO:0000313" key="14">
    <source>
        <dbReference type="Ensembl" id="ENSELUP00000025098.2"/>
    </source>
</evidence>
<keyword evidence="10" id="KW-0379">Hydroxylation</keyword>
<dbReference type="Pfam" id="PF11413">
    <property type="entry name" value="HIF-1"/>
    <property type="match status" value="1"/>
</dbReference>
<keyword evidence="7" id="KW-0010">Activator</keyword>
<dbReference type="NCBIfam" id="TIGR00229">
    <property type="entry name" value="sensory_box"/>
    <property type="match status" value="1"/>
</dbReference>
<evidence type="ECO:0000259" key="13">
    <source>
        <dbReference type="PROSITE" id="PS50888"/>
    </source>
</evidence>
<evidence type="ECO:0000256" key="1">
    <source>
        <dbReference type="ARBA" id="ARBA00004123"/>
    </source>
</evidence>
<dbReference type="SMART" id="SM00353">
    <property type="entry name" value="HLH"/>
    <property type="match status" value="1"/>
</dbReference>
<dbReference type="PROSITE" id="PS50888">
    <property type="entry name" value="BHLH"/>
    <property type="match status" value="1"/>
</dbReference>
<feature type="domain" description="PAS" evidence="12">
    <location>
        <begin position="188"/>
        <end position="252"/>
    </location>
</feature>
<organism evidence="14 15">
    <name type="scientific">Esox lucius</name>
    <name type="common">Northern pike</name>
    <dbReference type="NCBI Taxonomy" id="8010"/>
    <lineage>
        <taxon>Eukaryota</taxon>
        <taxon>Metazoa</taxon>
        <taxon>Chordata</taxon>
        <taxon>Craniata</taxon>
        <taxon>Vertebrata</taxon>
        <taxon>Euteleostomi</taxon>
        <taxon>Actinopterygii</taxon>
        <taxon>Neopterygii</taxon>
        <taxon>Teleostei</taxon>
        <taxon>Protacanthopterygii</taxon>
        <taxon>Esociformes</taxon>
        <taxon>Esocidae</taxon>
        <taxon>Esox</taxon>
    </lineage>
</organism>
<dbReference type="GeneTree" id="ENSGT00940000156774"/>
<evidence type="ECO:0000259" key="12">
    <source>
        <dbReference type="PROSITE" id="PS50112"/>
    </source>
</evidence>
<evidence type="ECO:0000256" key="3">
    <source>
        <dbReference type="ARBA" id="ARBA00022737"/>
    </source>
</evidence>
<keyword evidence="8" id="KW-0804">Transcription</keyword>
<evidence type="ECO:0000256" key="5">
    <source>
        <dbReference type="ARBA" id="ARBA00023015"/>
    </source>
</evidence>
<keyword evidence="4" id="KW-0832">Ubl conjugation</keyword>
<dbReference type="AlphaFoldDB" id="A0A3P8Z9G0"/>
<dbReference type="SUPFAM" id="SSF47459">
    <property type="entry name" value="HLH, helix-loop-helix DNA-binding domain"/>
    <property type="match status" value="1"/>
</dbReference>
<keyword evidence="9" id="KW-0539">Nucleus</keyword>
<dbReference type="InterPro" id="IPR021537">
    <property type="entry name" value="HIF_alpha-like"/>
</dbReference>
<evidence type="ECO:0000256" key="7">
    <source>
        <dbReference type="ARBA" id="ARBA00023159"/>
    </source>
</evidence>
<dbReference type="Pfam" id="PF23171">
    <property type="entry name" value="bHLH_HIF1A"/>
    <property type="match status" value="1"/>
</dbReference>
<reference evidence="14" key="4">
    <citation type="submission" date="2025-09" db="UniProtKB">
        <authorList>
            <consortium name="Ensembl"/>
        </authorList>
    </citation>
    <scope>IDENTIFICATION</scope>
</reference>
<dbReference type="InterPro" id="IPR036638">
    <property type="entry name" value="HLH_DNA-bd_sf"/>
</dbReference>
<evidence type="ECO:0000256" key="8">
    <source>
        <dbReference type="ARBA" id="ARBA00023163"/>
    </source>
</evidence>
<dbReference type="Proteomes" id="UP000265140">
    <property type="component" value="Chromosome 7"/>
</dbReference>
<proteinExistence type="predicted"/>
<dbReference type="FunFam" id="3.30.450.20:FF:000015">
    <property type="entry name" value="Hypoxia-inducible factor 1-alpha isoform 1"/>
    <property type="match status" value="1"/>
</dbReference>